<feature type="transmembrane region" description="Helical" evidence="1">
    <location>
        <begin position="37"/>
        <end position="63"/>
    </location>
</feature>
<keyword evidence="3" id="KW-1185">Reference proteome</keyword>
<feature type="transmembrane region" description="Helical" evidence="1">
    <location>
        <begin position="7"/>
        <end position="25"/>
    </location>
</feature>
<accession>A0ABY4VDI8</accession>
<protein>
    <submittedName>
        <fullName evidence="2">Uncharacterized protein</fullName>
    </submittedName>
</protein>
<keyword evidence="1" id="KW-0472">Membrane</keyword>
<organism evidence="2 3">
    <name type="scientific">Microbulbifer variabilis</name>
    <dbReference type="NCBI Taxonomy" id="266805"/>
    <lineage>
        <taxon>Bacteria</taxon>
        <taxon>Pseudomonadati</taxon>
        <taxon>Pseudomonadota</taxon>
        <taxon>Gammaproteobacteria</taxon>
        <taxon>Cellvibrionales</taxon>
        <taxon>Microbulbiferaceae</taxon>
        <taxon>Microbulbifer</taxon>
    </lineage>
</organism>
<dbReference type="Proteomes" id="UP001055658">
    <property type="component" value="Chromosome"/>
</dbReference>
<proteinExistence type="predicted"/>
<gene>
    <name evidence="2" type="ORF">MJO52_04210</name>
</gene>
<evidence type="ECO:0000313" key="3">
    <source>
        <dbReference type="Proteomes" id="UP001055658"/>
    </source>
</evidence>
<dbReference type="RefSeq" id="WP_252084701.1">
    <property type="nucleotide sequence ID" value="NZ_CP092418.1"/>
</dbReference>
<reference evidence="2" key="1">
    <citation type="submission" date="2022-02" db="EMBL/GenBank/DDBJ databases">
        <title>Coral-associated bacteria.</title>
        <authorList>
            <person name="Tang K."/>
            <person name="Wang X."/>
        </authorList>
    </citation>
    <scope>NUCLEOTIDE SEQUENCE</scope>
    <source>
        <strain evidence="2">SCSIO 43006</strain>
    </source>
</reference>
<keyword evidence="1" id="KW-1133">Transmembrane helix</keyword>
<name>A0ABY4VDI8_9GAMM</name>
<sequence>MVHHNKHFAPLITFLSLIPLVYFIPDSLALILPDHKLLQVITAVAIIVPIISYLILPLAFYSVRHIYGENVER</sequence>
<keyword evidence="1" id="KW-0812">Transmembrane</keyword>
<evidence type="ECO:0000313" key="2">
    <source>
        <dbReference type="EMBL" id="USD22342.1"/>
    </source>
</evidence>
<evidence type="ECO:0000256" key="1">
    <source>
        <dbReference type="SAM" id="Phobius"/>
    </source>
</evidence>
<dbReference type="EMBL" id="CP092418">
    <property type="protein sequence ID" value="USD22342.1"/>
    <property type="molecule type" value="Genomic_DNA"/>
</dbReference>